<dbReference type="InterPro" id="IPR000037">
    <property type="entry name" value="SsrA-bd_prot"/>
</dbReference>
<dbReference type="NCBIfam" id="NF003843">
    <property type="entry name" value="PRK05422.1"/>
    <property type="match status" value="1"/>
</dbReference>
<dbReference type="GO" id="GO:0070930">
    <property type="term" value="P:trans-translation-dependent protein tagging"/>
    <property type="evidence" value="ECO:0007669"/>
    <property type="project" value="TreeGrafter"/>
</dbReference>
<comment type="similarity">
    <text evidence="3">Belongs to the SmpB family.</text>
</comment>
<dbReference type="OrthoDB" id="9805462at2"/>
<keyword evidence="1 3" id="KW-0963">Cytoplasm</keyword>
<dbReference type="GO" id="GO:0005829">
    <property type="term" value="C:cytosol"/>
    <property type="evidence" value="ECO:0007669"/>
    <property type="project" value="TreeGrafter"/>
</dbReference>
<dbReference type="InterPro" id="IPR020081">
    <property type="entry name" value="SsrA-bd_prot_CS"/>
</dbReference>
<sequence>MKIISENRRGLHGFKIIDKFEAGIELLGWEVKSARAGGIDLTNSYVYHKKGEMFLSESHFPKYMLLKCEEKRDRKLLLHKKEIIRIQSKLDKTPSSTIKPTKIYFNNKSKIKVEIALVQGMNKADKREEIKRKDNEKYIQKVQNYYK</sequence>
<dbReference type="GO" id="GO:0003723">
    <property type="term" value="F:RNA binding"/>
    <property type="evidence" value="ECO:0007669"/>
    <property type="project" value="UniProtKB-UniRule"/>
</dbReference>
<dbReference type="Gene3D" id="2.40.280.10">
    <property type="match status" value="1"/>
</dbReference>
<evidence type="ECO:0000256" key="2">
    <source>
        <dbReference type="ARBA" id="ARBA00022884"/>
    </source>
</evidence>
<organism evidence="4 5">
    <name type="scientific">Mycoplasmopsis maculosa</name>
    <dbReference type="NCBI Taxonomy" id="114885"/>
    <lineage>
        <taxon>Bacteria</taxon>
        <taxon>Bacillati</taxon>
        <taxon>Mycoplasmatota</taxon>
        <taxon>Mycoplasmoidales</taxon>
        <taxon>Metamycoplasmataceae</taxon>
        <taxon>Mycoplasmopsis</taxon>
    </lineage>
</organism>
<dbReference type="KEGG" id="mmau:NCTC10168_00644"/>
<evidence type="ECO:0000256" key="1">
    <source>
        <dbReference type="ARBA" id="ARBA00022490"/>
    </source>
</evidence>
<dbReference type="HAMAP" id="MF_00023">
    <property type="entry name" value="SmpB"/>
    <property type="match status" value="1"/>
</dbReference>
<reference evidence="4 5" key="1">
    <citation type="submission" date="2019-01" db="EMBL/GenBank/DDBJ databases">
        <authorList>
            <consortium name="Pathogen Informatics"/>
        </authorList>
    </citation>
    <scope>NUCLEOTIDE SEQUENCE [LARGE SCALE GENOMIC DNA]</scope>
    <source>
        <strain evidence="4 5">NCTC10168</strain>
    </source>
</reference>
<gene>
    <name evidence="3 4" type="primary">smpB</name>
    <name evidence="4" type="ORF">NCTC10168_00644</name>
</gene>
<dbReference type="EMBL" id="LR215037">
    <property type="protein sequence ID" value="VEU75711.1"/>
    <property type="molecule type" value="Genomic_DNA"/>
</dbReference>
<dbReference type="AlphaFoldDB" id="A0A449B533"/>
<dbReference type="SUPFAM" id="SSF74982">
    <property type="entry name" value="Small protein B (SmpB)"/>
    <property type="match status" value="1"/>
</dbReference>
<dbReference type="CDD" id="cd09294">
    <property type="entry name" value="SmpB"/>
    <property type="match status" value="1"/>
</dbReference>
<evidence type="ECO:0000256" key="3">
    <source>
        <dbReference type="HAMAP-Rule" id="MF_00023"/>
    </source>
</evidence>
<dbReference type="PROSITE" id="PS01317">
    <property type="entry name" value="SSRP"/>
    <property type="match status" value="1"/>
</dbReference>
<dbReference type="Pfam" id="PF01668">
    <property type="entry name" value="SmpB"/>
    <property type="match status" value="1"/>
</dbReference>
<protein>
    <recommendedName>
        <fullName evidence="3">SsrA-binding protein</fullName>
    </recommendedName>
    <alternativeName>
        <fullName evidence="3">Small protein B</fullName>
    </alternativeName>
</protein>
<evidence type="ECO:0000313" key="4">
    <source>
        <dbReference type="EMBL" id="VEU75711.1"/>
    </source>
</evidence>
<keyword evidence="2 3" id="KW-0694">RNA-binding</keyword>
<dbReference type="RefSeq" id="WP_129647045.1">
    <property type="nucleotide sequence ID" value="NZ_LR215037.1"/>
</dbReference>
<keyword evidence="5" id="KW-1185">Reference proteome</keyword>
<evidence type="ECO:0000313" key="5">
    <source>
        <dbReference type="Proteomes" id="UP000290243"/>
    </source>
</evidence>
<dbReference type="PANTHER" id="PTHR30308">
    <property type="entry name" value="TMRNA-BINDING COMPONENT OF TRANS-TRANSLATION TAGGING COMPLEX"/>
    <property type="match status" value="1"/>
</dbReference>
<dbReference type="InterPro" id="IPR023620">
    <property type="entry name" value="SmpB"/>
</dbReference>
<dbReference type="GO" id="GO:0070929">
    <property type="term" value="P:trans-translation"/>
    <property type="evidence" value="ECO:0007669"/>
    <property type="project" value="UniProtKB-UniRule"/>
</dbReference>
<dbReference type="Proteomes" id="UP000290243">
    <property type="component" value="Chromosome"/>
</dbReference>
<accession>A0A449B533</accession>
<comment type="subcellular location">
    <subcellularLocation>
        <location evidence="3">Cytoplasm</location>
    </subcellularLocation>
    <text evidence="3">The tmRNA-SmpB complex associates with stalled 70S ribosomes.</text>
</comment>
<dbReference type="PANTHER" id="PTHR30308:SF2">
    <property type="entry name" value="SSRA-BINDING PROTEIN"/>
    <property type="match status" value="1"/>
</dbReference>
<name>A0A449B533_9BACT</name>
<dbReference type="NCBIfam" id="TIGR00086">
    <property type="entry name" value="smpB"/>
    <property type="match status" value="1"/>
</dbReference>
<comment type="function">
    <text evidence="3">Required for rescue of stalled ribosomes mediated by trans-translation. Binds to transfer-messenger RNA (tmRNA), required for stable association of tmRNA with ribosomes. tmRNA and SmpB together mimic tRNA shape, replacing the anticodon stem-loop with SmpB. tmRNA is encoded by the ssrA gene; the 2 termini fold to resemble tRNA(Ala) and it encodes a 'tag peptide', a short internal open reading frame. During trans-translation Ala-aminoacylated tmRNA acts like a tRNA, entering the A-site of stalled ribosomes, displacing the stalled mRNA. The ribosome then switches to translate the ORF on the tmRNA; the nascent peptide is terminated with the 'tag peptide' encoded by the tmRNA and targeted for degradation. The ribosome is freed to recommence translation, which seems to be the essential function of trans-translation.</text>
</comment>
<proteinExistence type="inferred from homology"/>